<dbReference type="InterPro" id="IPR012772">
    <property type="entry name" value="Ectoine_EctA"/>
</dbReference>
<evidence type="ECO:0000259" key="10">
    <source>
        <dbReference type="PROSITE" id="PS51186"/>
    </source>
</evidence>
<evidence type="ECO:0000256" key="3">
    <source>
        <dbReference type="ARBA" id="ARBA00010712"/>
    </source>
</evidence>
<dbReference type="InterPro" id="IPR000182">
    <property type="entry name" value="GNAT_dom"/>
</dbReference>
<dbReference type="GO" id="GO:0019491">
    <property type="term" value="P:ectoine biosynthetic process"/>
    <property type="evidence" value="ECO:0007669"/>
    <property type="project" value="UniProtKB-UniPathway"/>
</dbReference>
<evidence type="ECO:0000256" key="4">
    <source>
        <dbReference type="ARBA" id="ARBA00012355"/>
    </source>
</evidence>
<accession>A0A1T4YAX6</accession>
<dbReference type="AlphaFoldDB" id="A0A1T4YAX6"/>
<sequence length="174" mass="19816">MQKPHMYSIAGYDPNDPYIFRTPTLDDGKSIWKLVKDTQVLDLNSSYSYLLWADQFSDTSILVEDHGKIVGFISGFIQPKAQDTLFIWQVAVDESARGQRLASRMLQAILQSQSCRNIRYLEATVTPSNIPSTKLFKGLARDLQTECTITDGYTEDQFPREGHEAEELFRIGPF</sequence>
<evidence type="ECO:0000256" key="9">
    <source>
        <dbReference type="RuleBase" id="RU365045"/>
    </source>
</evidence>
<reference evidence="12" key="1">
    <citation type="submission" date="2017-02" db="EMBL/GenBank/DDBJ databases">
        <authorList>
            <person name="Varghese N."/>
            <person name="Submissions S."/>
        </authorList>
    </citation>
    <scope>NUCLEOTIDE SEQUENCE [LARGE SCALE GENOMIC DNA]</scope>
    <source>
        <strain evidence="12">DSM 23966</strain>
    </source>
</reference>
<dbReference type="RefSeq" id="WP_009766478.1">
    <property type="nucleotide sequence ID" value="NZ_FUYJ01000003.1"/>
</dbReference>
<dbReference type="EC" id="2.3.1.178" evidence="4 9"/>
<dbReference type="GO" id="GO:0033816">
    <property type="term" value="F:diaminobutyrate acetyltransferase activity"/>
    <property type="evidence" value="ECO:0007669"/>
    <property type="project" value="UniProtKB-EC"/>
</dbReference>
<keyword evidence="12" id="KW-1185">Reference proteome</keyword>
<dbReference type="PROSITE" id="PS51186">
    <property type="entry name" value="GNAT"/>
    <property type="match status" value="1"/>
</dbReference>
<dbReference type="Pfam" id="PF00583">
    <property type="entry name" value="Acetyltransf_1"/>
    <property type="match status" value="1"/>
</dbReference>
<evidence type="ECO:0000256" key="2">
    <source>
        <dbReference type="ARBA" id="ARBA00004978"/>
    </source>
</evidence>
<gene>
    <name evidence="9" type="primary">ectA</name>
    <name evidence="11" type="ORF">SAMN04244570_2080</name>
</gene>
<evidence type="ECO:0000256" key="6">
    <source>
        <dbReference type="ARBA" id="ARBA00022679"/>
    </source>
</evidence>
<proteinExistence type="inferred from homology"/>
<evidence type="ECO:0000256" key="1">
    <source>
        <dbReference type="ARBA" id="ARBA00003741"/>
    </source>
</evidence>
<dbReference type="CDD" id="cd04301">
    <property type="entry name" value="NAT_SF"/>
    <property type="match status" value="1"/>
</dbReference>
<comment type="pathway">
    <text evidence="2 9">Amine and polyamine biosynthesis; ectoine biosynthesis; L-ectoine from L-aspartate 4-semialdehyde: step 2/3.</text>
</comment>
<evidence type="ECO:0000256" key="7">
    <source>
        <dbReference type="ARBA" id="ARBA00023315"/>
    </source>
</evidence>
<dbReference type="InterPro" id="IPR016181">
    <property type="entry name" value="Acyl_CoA_acyltransferase"/>
</dbReference>
<organism evidence="11 12">
    <name type="scientific">Sporosarcina newyorkensis</name>
    <dbReference type="NCBI Taxonomy" id="759851"/>
    <lineage>
        <taxon>Bacteria</taxon>
        <taxon>Bacillati</taxon>
        <taxon>Bacillota</taxon>
        <taxon>Bacilli</taxon>
        <taxon>Bacillales</taxon>
        <taxon>Caryophanaceae</taxon>
        <taxon>Sporosarcina</taxon>
    </lineage>
</organism>
<dbReference type="UniPathway" id="UPA00067">
    <property type="reaction ID" value="UER00122"/>
</dbReference>
<evidence type="ECO:0000256" key="5">
    <source>
        <dbReference type="ARBA" id="ARBA00017935"/>
    </source>
</evidence>
<evidence type="ECO:0000256" key="8">
    <source>
        <dbReference type="ARBA" id="ARBA00048924"/>
    </source>
</evidence>
<evidence type="ECO:0000313" key="12">
    <source>
        <dbReference type="Proteomes" id="UP000190042"/>
    </source>
</evidence>
<protein>
    <recommendedName>
        <fullName evidence="5 9">L-2,4-diaminobutyric acid acetyltransferase</fullName>
        <shortName evidence="9">DABA acetyltransferase</shortName>
        <ecNumber evidence="4 9">2.3.1.178</ecNumber>
    </recommendedName>
</protein>
<evidence type="ECO:0000313" key="11">
    <source>
        <dbReference type="EMBL" id="SKA98461.1"/>
    </source>
</evidence>
<dbReference type="SUPFAM" id="SSF55729">
    <property type="entry name" value="Acyl-CoA N-acyltransferases (Nat)"/>
    <property type="match status" value="1"/>
</dbReference>
<dbReference type="Proteomes" id="UP000190042">
    <property type="component" value="Unassembled WGS sequence"/>
</dbReference>
<dbReference type="Gene3D" id="3.40.630.30">
    <property type="match status" value="1"/>
</dbReference>
<keyword evidence="7 9" id="KW-0012">Acyltransferase</keyword>
<dbReference type="EMBL" id="FUYJ01000003">
    <property type="protein sequence ID" value="SKA98461.1"/>
    <property type="molecule type" value="Genomic_DNA"/>
</dbReference>
<feature type="domain" description="N-acetyltransferase" evidence="10">
    <location>
        <begin position="18"/>
        <end position="171"/>
    </location>
</feature>
<name>A0A1T4YAX6_9BACL</name>
<comment type="catalytic activity">
    <reaction evidence="8 9">
        <text>L-2,4-diaminobutanoate + acetyl-CoA = (2S)-4-acetamido-2-aminobutanoate + CoA + H(+)</text>
        <dbReference type="Rhea" id="RHEA:16901"/>
        <dbReference type="ChEBI" id="CHEBI:15378"/>
        <dbReference type="ChEBI" id="CHEBI:57287"/>
        <dbReference type="ChEBI" id="CHEBI:57288"/>
        <dbReference type="ChEBI" id="CHEBI:58761"/>
        <dbReference type="ChEBI" id="CHEBI:58929"/>
        <dbReference type="EC" id="2.3.1.178"/>
    </reaction>
</comment>
<comment type="similarity">
    <text evidence="3 9">Belongs to the acetyltransferase family. EctA subfamily.</text>
</comment>
<comment type="function">
    <text evidence="1 9">Catalyzes the acetylation of L-2,4-diaminobutyrate (DABA) to gamma-N-acetyl-alpha,gamma-diaminobutyric acid (ADABA) with acetyl coenzyme A.</text>
</comment>
<dbReference type="NCBIfam" id="TIGR02406">
    <property type="entry name" value="ectoine_EctA"/>
    <property type="match status" value="1"/>
</dbReference>
<keyword evidence="6 9" id="KW-0808">Transferase</keyword>